<dbReference type="RefSeq" id="WP_381420540.1">
    <property type="nucleotide sequence ID" value="NZ_JBHSDH010000005.1"/>
</dbReference>
<dbReference type="InterPro" id="IPR000015">
    <property type="entry name" value="Fimb_usher"/>
</dbReference>
<feature type="signal peptide" evidence="2">
    <location>
        <begin position="1"/>
        <end position="26"/>
    </location>
</feature>
<protein>
    <submittedName>
        <fullName evidence="3">Fimbria/pilus outer membrane usher protein</fullName>
    </submittedName>
</protein>
<dbReference type="EMBL" id="JBHSDH010000005">
    <property type="protein sequence ID" value="MFC4290945.1"/>
    <property type="molecule type" value="Genomic_DNA"/>
</dbReference>
<evidence type="ECO:0000313" key="3">
    <source>
        <dbReference type="EMBL" id="MFC4290945.1"/>
    </source>
</evidence>
<evidence type="ECO:0000313" key="4">
    <source>
        <dbReference type="Proteomes" id="UP001595887"/>
    </source>
</evidence>
<keyword evidence="2" id="KW-0732">Signal</keyword>
<sequence>MRRYRLLSPVYAALVTATMFAPRSQAQDNSDNQEEKTQPISDVQSDSIDDIFKSVFGKERPAIGEGEYTVLIEGVNMGVYRLAPDDRGEQGWVEADFVANVLAPSITEETSVKVRQLTNGRDKIPFQMLRQLGLDVKFDPAQLVLRVGIPLEIRAVRDLNIRSRKGRGNVEFAEQADIAAYASFRAGVTLVEDSAVIDKTFNRFAADIDLALNIKGAVLTADLRYDSIRNRKFTRGDVRLSYDDRNRLIRYELGDLTVARRPFQNAPRIAGISAARNYSINPYLNIRPTSQQAFELDRPARVQVLLNGTPVRSFDLASGRYNLRDLPLVASAGNDIELQINYGSGQIEILSFPAFYDLELLAPGLFDFALNVGVPYRDDNGIRRYDDNDYNGTAYARYGISPTLTAGVNWEGSRHFDLLGTEVVWASPIGTFAVNAATNIRKAAIDSSKLTLQYRWRDTDPSRERAIDGLLSLTGKDYRTLNDIFSGAFTAVEARVRASQKLNARTRLQLTAGYEDYRIADSDSYYIGFNISRQFRFGSIYAGAEYRKSPERTGPAIRMGLSIPLGRSSITASYMSEENAARVEYNRLGSVGVDSWSFGAGADRRDGADRQFARAAYIGNRFEAGVQQISRNYFSNNARRDLRTEVNFGSALVMADGQFAVSRPVRNSFAIFKVNEKAGDYDIAVEPRTGFGSSETRYSGYSGALGPAVITSLTPYFNRSVQVDAPDAPAGTSVGGQVFELSPGLRSGYKLTVGSAANVSVVGNMVDKDGDPLVFISGNAVLQDGAKNANEESKPIFTNAKGRFFLEGVEAGRTYRVTVTIDDRLITKDLAIPEETSGIYRIGDYVFFDVDVPAEGSEENE</sequence>
<reference evidence="4" key="1">
    <citation type="journal article" date="2019" name="Int. J. Syst. Evol. Microbiol.">
        <title>The Global Catalogue of Microorganisms (GCM) 10K type strain sequencing project: providing services to taxonomists for standard genome sequencing and annotation.</title>
        <authorList>
            <consortium name="The Broad Institute Genomics Platform"/>
            <consortium name="The Broad Institute Genome Sequencing Center for Infectious Disease"/>
            <person name="Wu L."/>
            <person name="Ma J."/>
        </authorList>
    </citation>
    <scope>NUCLEOTIDE SEQUENCE [LARGE SCALE GENOMIC DNA]</scope>
    <source>
        <strain evidence="4">CECT 8531</strain>
    </source>
</reference>
<feature type="chain" id="PRO_5045102115" evidence="2">
    <location>
        <begin position="27"/>
        <end position="861"/>
    </location>
</feature>
<organism evidence="3 4">
    <name type="scientific">Sphingorhabdus arenilitoris</name>
    <dbReference type="NCBI Taxonomy" id="1490041"/>
    <lineage>
        <taxon>Bacteria</taxon>
        <taxon>Pseudomonadati</taxon>
        <taxon>Pseudomonadota</taxon>
        <taxon>Alphaproteobacteria</taxon>
        <taxon>Sphingomonadales</taxon>
        <taxon>Sphingomonadaceae</taxon>
        <taxon>Sphingorhabdus</taxon>
    </lineage>
</organism>
<accession>A0ABV8RDI3</accession>
<name>A0ABV8RDI3_9SPHN</name>
<dbReference type="Pfam" id="PF00577">
    <property type="entry name" value="Usher"/>
    <property type="match status" value="1"/>
</dbReference>
<dbReference type="PANTHER" id="PTHR30451">
    <property type="entry name" value="OUTER MEMBRANE USHER PROTEIN"/>
    <property type="match status" value="1"/>
</dbReference>
<gene>
    <name evidence="3" type="ORF">ACFOWX_00760</name>
</gene>
<keyword evidence="4" id="KW-1185">Reference proteome</keyword>
<proteinExistence type="predicted"/>
<evidence type="ECO:0000256" key="2">
    <source>
        <dbReference type="SAM" id="SignalP"/>
    </source>
</evidence>
<comment type="caution">
    <text evidence="3">The sequence shown here is derived from an EMBL/GenBank/DDBJ whole genome shotgun (WGS) entry which is preliminary data.</text>
</comment>
<evidence type="ECO:0000256" key="1">
    <source>
        <dbReference type="SAM" id="MobiDB-lite"/>
    </source>
</evidence>
<feature type="region of interest" description="Disordered" evidence="1">
    <location>
        <begin position="23"/>
        <end position="43"/>
    </location>
</feature>
<dbReference type="PANTHER" id="PTHR30451:SF5">
    <property type="entry name" value="SLR0019 PROTEIN"/>
    <property type="match status" value="1"/>
</dbReference>
<dbReference type="Proteomes" id="UP001595887">
    <property type="component" value="Unassembled WGS sequence"/>
</dbReference>